<gene>
    <name evidence="2" type="ORF">GCM10010885_04030</name>
</gene>
<evidence type="ECO:0000313" key="3">
    <source>
        <dbReference type="Proteomes" id="UP000637695"/>
    </source>
</evidence>
<dbReference type="EMBL" id="BMOY01000004">
    <property type="protein sequence ID" value="GGI97576.1"/>
    <property type="molecule type" value="Genomic_DNA"/>
</dbReference>
<organism evidence="2 3">
    <name type="scientific">Alicyclobacillus cellulosilyticus</name>
    <dbReference type="NCBI Taxonomy" id="1003997"/>
    <lineage>
        <taxon>Bacteria</taxon>
        <taxon>Bacillati</taxon>
        <taxon>Bacillota</taxon>
        <taxon>Bacilli</taxon>
        <taxon>Bacillales</taxon>
        <taxon>Alicyclobacillaceae</taxon>
        <taxon>Alicyclobacillus</taxon>
    </lineage>
</organism>
<sequence length="119" mass="13063">MPHEVPPHAFTSVRVPSGCSLLRKEEYEYRTAHNRYRIELFQEQSGAWYAVAVPLEGERLIVYGSPVVASAADALQAVVDKITRESPLLEGIAGAGAFRKDEEQPGTEAGEHRDEGAAR</sequence>
<accession>A0A917K3I1</accession>
<comment type="caution">
    <text evidence="2">The sequence shown here is derived from an EMBL/GenBank/DDBJ whole genome shotgun (WGS) entry which is preliminary data.</text>
</comment>
<reference evidence="2" key="2">
    <citation type="submission" date="2020-09" db="EMBL/GenBank/DDBJ databases">
        <authorList>
            <person name="Sun Q."/>
            <person name="Ohkuma M."/>
        </authorList>
    </citation>
    <scope>NUCLEOTIDE SEQUENCE</scope>
    <source>
        <strain evidence="2">JCM 18487</strain>
    </source>
</reference>
<protein>
    <submittedName>
        <fullName evidence="2">Uncharacterized protein</fullName>
    </submittedName>
</protein>
<feature type="compositionally biased region" description="Basic and acidic residues" evidence="1">
    <location>
        <begin position="98"/>
        <end position="119"/>
    </location>
</feature>
<dbReference type="RefSeq" id="WP_188880856.1">
    <property type="nucleotide sequence ID" value="NZ_BMOY01000004.1"/>
</dbReference>
<proteinExistence type="predicted"/>
<keyword evidence="3" id="KW-1185">Reference proteome</keyword>
<dbReference type="AlphaFoldDB" id="A0A917K3I1"/>
<evidence type="ECO:0000313" key="2">
    <source>
        <dbReference type="EMBL" id="GGI97576.1"/>
    </source>
</evidence>
<name>A0A917K3I1_9BACL</name>
<evidence type="ECO:0000256" key="1">
    <source>
        <dbReference type="SAM" id="MobiDB-lite"/>
    </source>
</evidence>
<feature type="region of interest" description="Disordered" evidence="1">
    <location>
        <begin position="93"/>
        <end position="119"/>
    </location>
</feature>
<reference evidence="2" key="1">
    <citation type="journal article" date="2014" name="Int. J. Syst. Evol. Microbiol.">
        <title>Complete genome sequence of Corynebacterium casei LMG S-19264T (=DSM 44701T), isolated from a smear-ripened cheese.</title>
        <authorList>
            <consortium name="US DOE Joint Genome Institute (JGI-PGF)"/>
            <person name="Walter F."/>
            <person name="Albersmeier A."/>
            <person name="Kalinowski J."/>
            <person name="Ruckert C."/>
        </authorList>
    </citation>
    <scope>NUCLEOTIDE SEQUENCE</scope>
    <source>
        <strain evidence="2">JCM 18487</strain>
    </source>
</reference>
<dbReference type="Proteomes" id="UP000637695">
    <property type="component" value="Unassembled WGS sequence"/>
</dbReference>